<dbReference type="EMBL" id="CP036349">
    <property type="protein sequence ID" value="QDV75638.1"/>
    <property type="molecule type" value="Genomic_DNA"/>
</dbReference>
<organism evidence="3 4">
    <name type="scientific">Botrimarina mediterranea</name>
    <dbReference type="NCBI Taxonomy" id="2528022"/>
    <lineage>
        <taxon>Bacteria</taxon>
        <taxon>Pseudomonadati</taxon>
        <taxon>Planctomycetota</taxon>
        <taxon>Planctomycetia</taxon>
        <taxon>Pirellulales</taxon>
        <taxon>Lacipirellulaceae</taxon>
        <taxon>Botrimarina</taxon>
    </lineage>
</organism>
<dbReference type="AlphaFoldDB" id="A0A518KCY0"/>
<evidence type="ECO:0000259" key="2">
    <source>
        <dbReference type="Pfam" id="PF01370"/>
    </source>
</evidence>
<dbReference type="KEGG" id="bmei:Spa11_38580"/>
<dbReference type="Proteomes" id="UP000316426">
    <property type="component" value="Chromosome"/>
</dbReference>
<dbReference type="Gene3D" id="3.40.50.720">
    <property type="entry name" value="NAD(P)-binding Rossmann-like Domain"/>
    <property type="match status" value="1"/>
</dbReference>
<keyword evidence="4" id="KW-1185">Reference proteome</keyword>
<evidence type="ECO:0000313" key="4">
    <source>
        <dbReference type="Proteomes" id="UP000316426"/>
    </source>
</evidence>
<dbReference type="GO" id="GO:0005737">
    <property type="term" value="C:cytoplasm"/>
    <property type="evidence" value="ECO:0007669"/>
    <property type="project" value="TreeGrafter"/>
</dbReference>
<dbReference type="InterPro" id="IPR001509">
    <property type="entry name" value="Epimerase_deHydtase"/>
</dbReference>
<dbReference type="PANTHER" id="PTHR48079:SF6">
    <property type="entry name" value="NAD(P)-BINDING DOMAIN-CONTAINING PROTEIN-RELATED"/>
    <property type="match status" value="1"/>
</dbReference>
<gene>
    <name evidence="3" type="ORF">Spa11_38580</name>
</gene>
<evidence type="ECO:0000313" key="3">
    <source>
        <dbReference type="EMBL" id="QDV75638.1"/>
    </source>
</evidence>
<reference evidence="3 4" key="1">
    <citation type="submission" date="2019-02" db="EMBL/GenBank/DDBJ databases">
        <title>Deep-cultivation of Planctomycetes and their phenomic and genomic characterization uncovers novel biology.</title>
        <authorList>
            <person name="Wiegand S."/>
            <person name="Jogler M."/>
            <person name="Boedeker C."/>
            <person name="Pinto D."/>
            <person name="Vollmers J."/>
            <person name="Rivas-Marin E."/>
            <person name="Kohn T."/>
            <person name="Peeters S.H."/>
            <person name="Heuer A."/>
            <person name="Rast P."/>
            <person name="Oberbeckmann S."/>
            <person name="Bunk B."/>
            <person name="Jeske O."/>
            <person name="Meyerdierks A."/>
            <person name="Storesund J.E."/>
            <person name="Kallscheuer N."/>
            <person name="Luecker S."/>
            <person name="Lage O.M."/>
            <person name="Pohl T."/>
            <person name="Merkel B.J."/>
            <person name="Hornburger P."/>
            <person name="Mueller R.-W."/>
            <person name="Bruemmer F."/>
            <person name="Labrenz M."/>
            <person name="Spormann A.M."/>
            <person name="Op den Camp H."/>
            <person name="Overmann J."/>
            <person name="Amann R."/>
            <person name="Jetten M.S.M."/>
            <person name="Mascher T."/>
            <person name="Medema M.H."/>
            <person name="Devos D.P."/>
            <person name="Kaster A.-K."/>
            <person name="Ovreas L."/>
            <person name="Rohde M."/>
            <person name="Galperin M.Y."/>
            <person name="Jogler C."/>
        </authorList>
    </citation>
    <scope>NUCLEOTIDE SEQUENCE [LARGE SCALE GENOMIC DNA]</scope>
    <source>
        <strain evidence="3 4">Spa11</strain>
    </source>
</reference>
<protein>
    <submittedName>
        <fullName evidence="3">3 beta-hydroxysteroid dehydrogenase/Delta 5--&gt;4-isomerase</fullName>
    </submittedName>
</protein>
<dbReference type="InterPro" id="IPR036291">
    <property type="entry name" value="NAD(P)-bd_dom_sf"/>
</dbReference>
<keyword evidence="3" id="KW-0413">Isomerase</keyword>
<dbReference type="PANTHER" id="PTHR48079">
    <property type="entry name" value="PROTEIN YEEZ"/>
    <property type="match status" value="1"/>
</dbReference>
<name>A0A518KCY0_9BACT</name>
<accession>A0A518KCY0</accession>
<dbReference type="InterPro" id="IPR051783">
    <property type="entry name" value="NAD(P)-dependent_oxidoreduct"/>
</dbReference>
<feature type="domain" description="NAD-dependent epimerase/dehydratase" evidence="2">
    <location>
        <begin position="4"/>
        <end position="220"/>
    </location>
</feature>
<dbReference type="Pfam" id="PF01370">
    <property type="entry name" value="Epimerase"/>
    <property type="match status" value="1"/>
</dbReference>
<evidence type="ECO:0000256" key="1">
    <source>
        <dbReference type="SAM" id="MobiDB-lite"/>
    </source>
</evidence>
<dbReference type="GO" id="GO:0016853">
    <property type="term" value="F:isomerase activity"/>
    <property type="evidence" value="ECO:0007669"/>
    <property type="project" value="UniProtKB-KW"/>
</dbReference>
<dbReference type="SUPFAM" id="SSF51735">
    <property type="entry name" value="NAD(P)-binding Rossmann-fold domains"/>
    <property type="match status" value="1"/>
</dbReference>
<sequence length="342" mass="36765">MRSVLVTGATGFIGARLAQRLVERGNRVACLVRPTSDTSRLERLGVECRVGSLGDEESLSAALEGVDAVYHLAGLVHATRLEDFLEVNADGAERLCRAAAVQSTPPTVLSVSSLAATGPSLPGQPHNEATPPSPVSFYGQSKLAGEHACRRLADRVPLSILRPPVVFGPGDRDGLLLFKTLRKFPIHFVPQMKGLPLSLIYVDDLVAAMIAVAEHGERVATPTDPDNPAEPNDPRGLYFAADPTESSYADMGRLAAAALGKKIVVIRRRKYPFLPVAIAGDVIGRIKGKAPLFGMDKLREASASGWVCDPTKIMTTLGWKPAASLGERYEQTHAWYREAGWL</sequence>
<proteinExistence type="predicted"/>
<dbReference type="RefSeq" id="WP_145115203.1">
    <property type="nucleotide sequence ID" value="NZ_CP036349.1"/>
</dbReference>
<dbReference type="GO" id="GO:0004029">
    <property type="term" value="F:aldehyde dehydrogenase (NAD+) activity"/>
    <property type="evidence" value="ECO:0007669"/>
    <property type="project" value="TreeGrafter"/>
</dbReference>
<feature type="region of interest" description="Disordered" evidence="1">
    <location>
        <begin position="113"/>
        <end position="132"/>
    </location>
</feature>